<evidence type="ECO:0000256" key="3">
    <source>
        <dbReference type="ARBA" id="ARBA00023242"/>
    </source>
</evidence>
<reference evidence="6 7" key="2">
    <citation type="journal article" date="2016" name="FEMS Yeast Res.">
        <title>Curation of the genome annotation of Pichia pastoris (Komagataella phaffii) CBS7435 from gene level to protein function.</title>
        <authorList>
            <person name="Valli M."/>
            <person name="Tatto N.E."/>
            <person name="Peymann A."/>
            <person name="Gruber C."/>
            <person name="Landes N."/>
            <person name="Ekker H."/>
            <person name="Thallinger G.G."/>
            <person name="Mattanovich D."/>
            <person name="Gasser B."/>
            <person name="Graf A.B."/>
        </authorList>
    </citation>
    <scope>GENOME REANNOTATION</scope>
    <source>
        <strain evidence="6 7">ATCC 76273 / CBS 7435 / CECT 11047 / NRRL Y-11430 / Wegner 21-1</strain>
    </source>
</reference>
<dbReference type="GO" id="GO:0006355">
    <property type="term" value="P:regulation of DNA-templated transcription"/>
    <property type="evidence" value="ECO:0007669"/>
    <property type="project" value="InterPro"/>
</dbReference>
<keyword evidence="1 4" id="KW-0238">DNA-binding</keyword>
<evidence type="ECO:0000313" key="7">
    <source>
        <dbReference type="Proteomes" id="UP000006853"/>
    </source>
</evidence>
<dbReference type="InterPro" id="IPR008422">
    <property type="entry name" value="KN_HD"/>
</dbReference>
<dbReference type="InterPro" id="IPR001356">
    <property type="entry name" value="HD"/>
</dbReference>
<keyword evidence="7" id="KW-1185">Reference proteome</keyword>
<dbReference type="PANTHER" id="PTHR11850">
    <property type="entry name" value="HOMEOBOX PROTEIN TRANSCRIPTION FACTORS"/>
    <property type="match status" value="1"/>
</dbReference>
<dbReference type="AlphaFoldDB" id="A0A1G4KQP8"/>
<sequence>MISQLLRVHKTLMRILQGISHNALHSNWTSICNQIGSSQRKLSSLLEQGIDQNDQTLREILVQINRMCRAIALMLENKRMLKNDVEIILQQILDSNSTERKRRLPREKVRILENWFADHFQHPYATQQDFDELVHLTSLSKTQIRNWISNKRRKERSSTVSTELLQALNKSPS</sequence>
<organism evidence="6 7">
    <name type="scientific">Komagataella phaffii (strain ATCC 76273 / CBS 7435 / CECT 11047 / NRRL Y-11430 / Wegner 21-1)</name>
    <name type="common">Yeast</name>
    <name type="synonym">Pichia pastoris</name>
    <dbReference type="NCBI Taxonomy" id="981350"/>
    <lineage>
        <taxon>Eukaryota</taxon>
        <taxon>Fungi</taxon>
        <taxon>Dikarya</taxon>
        <taxon>Ascomycota</taxon>
        <taxon>Saccharomycotina</taxon>
        <taxon>Pichiomycetes</taxon>
        <taxon>Pichiales</taxon>
        <taxon>Pichiaceae</taxon>
        <taxon>Komagataella</taxon>
    </lineage>
</organism>
<dbReference type="InterPro" id="IPR009057">
    <property type="entry name" value="Homeodomain-like_sf"/>
</dbReference>
<dbReference type="SMART" id="SM00389">
    <property type="entry name" value="HOX"/>
    <property type="match status" value="1"/>
</dbReference>
<evidence type="ECO:0000256" key="4">
    <source>
        <dbReference type="PROSITE-ProRule" id="PRU00108"/>
    </source>
</evidence>
<proteinExistence type="predicted"/>
<dbReference type="Gene3D" id="1.10.10.60">
    <property type="entry name" value="Homeodomain-like"/>
    <property type="match status" value="1"/>
</dbReference>
<comment type="subcellular location">
    <subcellularLocation>
        <location evidence="4">Nucleus</location>
    </subcellularLocation>
</comment>
<dbReference type="InterPro" id="IPR050224">
    <property type="entry name" value="TALE_homeobox"/>
</dbReference>
<dbReference type="Proteomes" id="UP000006853">
    <property type="component" value="Chromosome 4"/>
</dbReference>
<keyword evidence="3 4" id="KW-0539">Nucleus</keyword>
<evidence type="ECO:0000256" key="2">
    <source>
        <dbReference type="ARBA" id="ARBA00023155"/>
    </source>
</evidence>
<gene>
    <name evidence="6" type="primary">MATalpha2</name>
    <name evidence="6" type="ordered locus">PP7435_Chr4-1158</name>
</gene>
<reference evidence="6 7" key="1">
    <citation type="journal article" date="2011" name="J. Biotechnol.">
        <title>High-quality genome sequence of Pichia pastoris CBS7435.</title>
        <authorList>
            <person name="Kuberl A."/>
            <person name="Schneider J."/>
            <person name="Thallinger G.G."/>
            <person name="Anderl I."/>
            <person name="Wibberg D."/>
            <person name="Hajek T."/>
            <person name="Jaenicke S."/>
            <person name="Brinkrolf K."/>
            <person name="Goesmann A."/>
            <person name="Szczepanowski R."/>
            <person name="Puhler A."/>
            <person name="Schwab H."/>
            <person name="Glieder A."/>
            <person name="Pichler H."/>
        </authorList>
    </citation>
    <scope>NUCLEOTIDE SEQUENCE [LARGE SCALE GENOMIC DNA]</scope>
    <source>
        <strain evidence="7">ATCC 76273 / CBS 7435 / CECT 11047 / NRRL Y-11430 / Wegner 21-1</strain>
    </source>
</reference>
<evidence type="ECO:0000313" key="6">
    <source>
        <dbReference type="EMBL" id="SCV12330.1"/>
    </source>
</evidence>
<feature type="DNA-binding region" description="Homeobox" evidence="4">
    <location>
        <begin position="97"/>
        <end position="159"/>
    </location>
</feature>
<dbReference type="SUPFAM" id="SSF46689">
    <property type="entry name" value="Homeodomain-like"/>
    <property type="match status" value="1"/>
</dbReference>
<dbReference type="CDD" id="cd00086">
    <property type="entry name" value="homeodomain"/>
    <property type="match status" value="1"/>
</dbReference>
<dbReference type="EMBL" id="FR839631">
    <property type="protein sequence ID" value="SCV12330.1"/>
    <property type="molecule type" value="Genomic_DNA"/>
</dbReference>
<dbReference type="Pfam" id="PF05920">
    <property type="entry name" value="Homeobox_KN"/>
    <property type="match status" value="1"/>
</dbReference>
<dbReference type="GO" id="GO:0003677">
    <property type="term" value="F:DNA binding"/>
    <property type="evidence" value="ECO:0007669"/>
    <property type="project" value="UniProtKB-UniRule"/>
</dbReference>
<protein>
    <submittedName>
        <fullName evidence="6">Mating-type protein alpha2</fullName>
    </submittedName>
</protein>
<dbReference type="GO" id="GO:0005634">
    <property type="term" value="C:nucleus"/>
    <property type="evidence" value="ECO:0007669"/>
    <property type="project" value="UniProtKB-SubCell"/>
</dbReference>
<dbReference type="PROSITE" id="PS50071">
    <property type="entry name" value="HOMEOBOX_2"/>
    <property type="match status" value="1"/>
</dbReference>
<feature type="domain" description="Homeobox" evidence="5">
    <location>
        <begin position="95"/>
        <end position="158"/>
    </location>
</feature>
<accession>A0A1G4KQP8</accession>
<keyword evidence="2 4" id="KW-0371">Homeobox</keyword>
<evidence type="ECO:0000259" key="5">
    <source>
        <dbReference type="PROSITE" id="PS50071"/>
    </source>
</evidence>
<evidence type="ECO:0000256" key="1">
    <source>
        <dbReference type="ARBA" id="ARBA00023125"/>
    </source>
</evidence>
<name>A0A1G4KQP8_KOMPC</name>